<proteinExistence type="predicted"/>
<dbReference type="GeneID" id="89931749"/>
<keyword evidence="1" id="KW-0472">Membrane</keyword>
<dbReference type="RefSeq" id="XP_064654150.1">
    <property type="nucleotide sequence ID" value="XM_064807641.1"/>
</dbReference>
<dbReference type="EMBL" id="JAVRRT010000023">
    <property type="protein sequence ID" value="KAK5163748.1"/>
    <property type="molecule type" value="Genomic_DNA"/>
</dbReference>
<comment type="caution">
    <text evidence="3">The sequence shown here is derived from an EMBL/GenBank/DDBJ whole genome shotgun (WGS) entry which is preliminary data.</text>
</comment>
<dbReference type="InterPro" id="IPR056948">
    <property type="entry name" value="PNGaseA_N"/>
</dbReference>
<accession>A0AAV9NVH5</accession>
<dbReference type="Pfam" id="PF25156">
    <property type="entry name" value="PNGase_A_C"/>
    <property type="match status" value="1"/>
</dbReference>
<feature type="transmembrane region" description="Helical" evidence="1">
    <location>
        <begin position="111"/>
        <end position="130"/>
    </location>
</feature>
<dbReference type="PANTHER" id="PTHR31104">
    <property type="entry name" value="PEPTIDE-N4-(N-ACETYL-BETA-GLUCOSAMINYL)ASPARAGINE AMIDASE A PROTEIN"/>
    <property type="match status" value="1"/>
</dbReference>
<evidence type="ECO:0000259" key="2">
    <source>
        <dbReference type="Pfam" id="PF12222"/>
    </source>
</evidence>
<evidence type="ECO:0000313" key="4">
    <source>
        <dbReference type="Proteomes" id="UP001337655"/>
    </source>
</evidence>
<protein>
    <recommendedName>
        <fullName evidence="2">Peptide N-acetyl-beta-D-glucosaminyl asparaginase amidase A N-terminal domain-containing protein</fullName>
    </recommendedName>
</protein>
<feature type="domain" description="Peptide N-acetyl-beta-D-glucosaminyl asparaginase amidase A N-terminal" evidence="2">
    <location>
        <begin position="199"/>
        <end position="514"/>
    </location>
</feature>
<dbReference type="Pfam" id="PF12222">
    <property type="entry name" value="PNGaseA"/>
    <property type="match status" value="1"/>
</dbReference>
<organism evidence="3 4">
    <name type="scientific">Saxophila tyrrhenica</name>
    <dbReference type="NCBI Taxonomy" id="1690608"/>
    <lineage>
        <taxon>Eukaryota</taxon>
        <taxon>Fungi</taxon>
        <taxon>Dikarya</taxon>
        <taxon>Ascomycota</taxon>
        <taxon>Pezizomycotina</taxon>
        <taxon>Dothideomycetes</taxon>
        <taxon>Dothideomycetidae</taxon>
        <taxon>Mycosphaerellales</taxon>
        <taxon>Extremaceae</taxon>
        <taxon>Saxophila</taxon>
    </lineage>
</organism>
<dbReference type="Proteomes" id="UP001337655">
    <property type="component" value="Unassembled WGS sequence"/>
</dbReference>
<dbReference type="InterPro" id="IPR021102">
    <property type="entry name" value="PNGase_A"/>
</dbReference>
<dbReference type="AlphaFoldDB" id="A0AAV9NVH5"/>
<evidence type="ECO:0000313" key="3">
    <source>
        <dbReference type="EMBL" id="KAK5163748.1"/>
    </source>
</evidence>
<gene>
    <name evidence="3" type="ORF">LTR77_010421</name>
</gene>
<keyword evidence="1" id="KW-0812">Transmembrane</keyword>
<evidence type="ECO:0000256" key="1">
    <source>
        <dbReference type="SAM" id="Phobius"/>
    </source>
</evidence>
<reference evidence="3 4" key="1">
    <citation type="submission" date="2023-08" db="EMBL/GenBank/DDBJ databases">
        <title>Black Yeasts Isolated from many extreme environments.</title>
        <authorList>
            <person name="Coleine C."/>
            <person name="Stajich J.E."/>
            <person name="Selbmann L."/>
        </authorList>
    </citation>
    <scope>NUCLEOTIDE SEQUENCE [LARGE SCALE GENOMIC DNA]</scope>
    <source>
        <strain evidence="3 4">CCFEE 5935</strain>
    </source>
</reference>
<keyword evidence="4" id="KW-1185">Reference proteome</keyword>
<name>A0AAV9NVH5_9PEZI</name>
<keyword evidence="1" id="KW-1133">Transmembrane helix</keyword>
<sequence>MSKSTSNVDGVGNLTYQRAIDIARNTEGELDPTVNNYLEGAITDIWNRVNEQQSTYVLTKDEFAVFNYYIRRFEGSPIAEQAIDRTRASVGEGVRGAHPSMGSRRLRMGQALLTGTTLVILLLVSYNTFLPRSTVDSGLPWPSNSRAAPRLPPNIPKSLLEVFQVYPPVLAVSPDKALEITDGSSDSAVKVVDSANHTRTHVEVEYSFANSYGQPFVGHYTPPACSFNRVTWNLTVVSAGKQFDRLAFPRKGIVYLGDVEVFRTSTAEPTPDGIRWTYLKDMTSYLSLFKKEQEIIFDLGNLINNVYTAPFNVTLTASYFTASDSIVPADVILPVSAGLGPRGKPSVFTVPPNTASSVLTLPQNVKKAVFTIAATGQSEEEFWWSNVLQSDIDTYHGTELYGYSAFREVQLYIDGMLAGVVWPFPVIFTGGVVPGLWRPIVGIDAFDLKEDEIDITPFLPLLCDGKAHNFTIRVSGLNDDGHGKASLSETTDSYWLVTGKVFVWLDKEGHITTGSGPTRHTPAPVFDVSSSIRRGANGTNGTLLYHVNAHRSLSFHSEIALSHGREAAFWQQDLSFSNFGNFSDGANVDINNQNTHGVDISSSGYMKTYDYPLYAFSVFAIYADNISITANVNRGKEVKTLGQPVFPTGLESLSPTEYKTPHPRFEGAWLSTTQNGSATYLANETSSKSFSFGTTAQDFTFTGLRVSERKNSHDFPPITGSKELFHRYVKAVNGTVIEDDQALLGDSFGRPYLTAQPGAGHNFLLTNIPGRGGNWHGRMDRHGRGGGPRAA</sequence>